<reference evidence="1" key="1">
    <citation type="journal article" date="2023" name="G3 (Bethesda)">
        <title>A reference genome for the long-term kleptoplast-retaining sea slug Elysia crispata morphotype clarki.</title>
        <authorList>
            <person name="Eastman K.E."/>
            <person name="Pendleton A.L."/>
            <person name="Shaikh M.A."/>
            <person name="Suttiyut T."/>
            <person name="Ogas R."/>
            <person name="Tomko P."/>
            <person name="Gavelis G."/>
            <person name="Widhalm J.R."/>
            <person name="Wisecaver J.H."/>
        </authorList>
    </citation>
    <scope>NUCLEOTIDE SEQUENCE</scope>
    <source>
        <strain evidence="1">ECLA1</strain>
    </source>
</reference>
<evidence type="ECO:0000313" key="2">
    <source>
        <dbReference type="Proteomes" id="UP001283361"/>
    </source>
</evidence>
<evidence type="ECO:0000313" key="1">
    <source>
        <dbReference type="EMBL" id="KAK3709171.1"/>
    </source>
</evidence>
<dbReference type="EMBL" id="JAWDGP010007673">
    <property type="protein sequence ID" value="KAK3709171.1"/>
    <property type="molecule type" value="Genomic_DNA"/>
</dbReference>
<accession>A0AAE0XT84</accession>
<keyword evidence="2" id="KW-1185">Reference proteome</keyword>
<comment type="caution">
    <text evidence="1">The sequence shown here is derived from an EMBL/GenBank/DDBJ whole genome shotgun (WGS) entry which is preliminary data.</text>
</comment>
<protein>
    <submittedName>
        <fullName evidence="1">Uncharacterized protein</fullName>
    </submittedName>
</protein>
<gene>
    <name evidence="1" type="ORF">RRG08_030850</name>
</gene>
<dbReference type="Proteomes" id="UP001283361">
    <property type="component" value="Unassembled WGS sequence"/>
</dbReference>
<name>A0AAE0XT84_9GAST</name>
<dbReference type="AlphaFoldDB" id="A0AAE0XT84"/>
<sequence length="158" mass="17914">MTLEELRLNYGLFYSQLLEFVSGLNNRLMPDAPQQLQYVTILPDILPEDDPDFQSGNEDSVIGRAYILEKMTLLVLARTRQFVDEGSHGWYDDQAEKLKIWLELVKLHSKHSVLLSNAESSKSLEAGIGGLGTRIGTRRQINVDNLLDLQNLLIACRE</sequence>
<proteinExistence type="predicted"/>
<organism evidence="1 2">
    <name type="scientific">Elysia crispata</name>
    <name type="common">lettuce slug</name>
    <dbReference type="NCBI Taxonomy" id="231223"/>
    <lineage>
        <taxon>Eukaryota</taxon>
        <taxon>Metazoa</taxon>
        <taxon>Spiralia</taxon>
        <taxon>Lophotrochozoa</taxon>
        <taxon>Mollusca</taxon>
        <taxon>Gastropoda</taxon>
        <taxon>Heterobranchia</taxon>
        <taxon>Euthyneura</taxon>
        <taxon>Panpulmonata</taxon>
        <taxon>Sacoglossa</taxon>
        <taxon>Placobranchoidea</taxon>
        <taxon>Plakobranchidae</taxon>
        <taxon>Elysia</taxon>
    </lineage>
</organism>